<gene>
    <name evidence="1" type="ORF">ADUPG1_011675</name>
</gene>
<keyword evidence="2" id="KW-1185">Reference proteome</keyword>
<reference evidence="1" key="1">
    <citation type="submission" date="2022-03" db="EMBL/GenBank/DDBJ databases">
        <title>Draft genome sequence of Aduncisulcus paluster, a free-living microaerophilic Fornicata.</title>
        <authorList>
            <person name="Yuyama I."/>
            <person name="Kume K."/>
            <person name="Tamura T."/>
            <person name="Inagaki Y."/>
            <person name="Hashimoto T."/>
        </authorList>
    </citation>
    <scope>NUCLEOTIDE SEQUENCE</scope>
    <source>
        <strain evidence="1">NY0171</strain>
    </source>
</reference>
<name>A0ABQ5JWN1_9EUKA</name>
<dbReference type="Proteomes" id="UP001057375">
    <property type="component" value="Unassembled WGS sequence"/>
</dbReference>
<comment type="caution">
    <text evidence="1">The sequence shown here is derived from an EMBL/GenBank/DDBJ whole genome shotgun (WGS) entry which is preliminary data.</text>
</comment>
<protein>
    <submittedName>
        <fullName evidence="1">Uncharacterized protein</fullName>
    </submittedName>
</protein>
<proteinExistence type="predicted"/>
<evidence type="ECO:0000313" key="1">
    <source>
        <dbReference type="EMBL" id="GKT20163.1"/>
    </source>
</evidence>
<accession>A0ABQ5JWN1</accession>
<organism evidence="1 2">
    <name type="scientific">Aduncisulcus paluster</name>
    <dbReference type="NCBI Taxonomy" id="2918883"/>
    <lineage>
        <taxon>Eukaryota</taxon>
        <taxon>Metamonada</taxon>
        <taxon>Carpediemonas-like organisms</taxon>
        <taxon>Aduncisulcus</taxon>
    </lineage>
</organism>
<dbReference type="EMBL" id="BQXS01012180">
    <property type="protein sequence ID" value="GKT20163.1"/>
    <property type="molecule type" value="Genomic_DNA"/>
</dbReference>
<sequence length="271" mass="30786">MISKHFGIFEAVQRNSFSKICACLKTRVIPSLASHTDISPMFIAEKMYDCDCVCTLANNPTNCPHDAIFSPSVSTLFDPELFYTMCAMANSGHVSVCFFRDQSNRYSLLKLREAKDEDNFKIALGNMMSLHRIGYLELGMGKKPQYKQYNYPGRFPLGFHIDSINDGKKLNPFESIYRVLILDGYPILIVFPVGQVIFTSDSWKNRVKSIIVPEYAPNIHDLDELRCQGCANAMVNYKIESTSAGKMLEILKHGKIVFETLRESIISDEEY</sequence>
<evidence type="ECO:0000313" key="2">
    <source>
        <dbReference type="Proteomes" id="UP001057375"/>
    </source>
</evidence>